<comment type="caution">
    <text evidence="1">The sequence shown here is derived from an EMBL/GenBank/DDBJ whole genome shotgun (WGS) entry which is preliminary data.</text>
</comment>
<protein>
    <submittedName>
        <fullName evidence="1">Uncharacterized protein</fullName>
    </submittedName>
</protein>
<dbReference type="Proteomes" id="UP001231649">
    <property type="component" value="Chromosome 21"/>
</dbReference>
<keyword evidence="2" id="KW-1185">Reference proteome</keyword>
<dbReference type="EMBL" id="CM056797">
    <property type="protein sequence ID" value="KAJ8713155.1"/>
    <property type="molecule type" value="Genomic_DNA"/>
</dbReference>
<evidence type="ECO:0000313" key="2">
    <source>
        <dbReference type="Proteomes" id="UP001231649"/>
    </source>
</evidence>
<proteinExistence type="predicted"/>
<sequence>MFANKVVIVTGSSAGIGAATVELFAKEGASVAIVGRNEEKLKEVAKRCEQHGAKTLIIKADVSKEEEAKTIVQKTVDKFGKLDVLVNNAGILRFASILQPNFLQNYDEVMNTNMRPVILITNLAVPYLTETKGSIINISSTISVSAKVPGTMSYSISKAAMDQFTRFAAVELAPSGVRVNSVNPGPVATDIVATAGIRPEELQTVNPANVTLLGRPSDADEIGDVILFLASDKAKSVTGSSYVIDNGFLLK</sequence>
<reference evidence="1" key="1">
    <citation type="submission" date="2023-03" db="EMBL/GenBank/DDBJ databases">
        <title>Chromosome-level genomes of two armyworms, Mythimna separata and Mythimna loreyi, provide insights into the biosynthesis and reception of sex pheromones.</title>
        <authorList>
            <person name="Zhao H."/>
        </authorList>
    </citation>
    <scope>NUCLEOTIDE SEQUENCE</scope>
    <source>
        <strain evidence="1">BeijingLab</strain>
    </source>
</reference>
<evidence type="ECO:0000313" key="1">
    <source>
        <dbReference type="EMBL" id="KAJ8713155.1"/>
    </source>
</evidence>
<name>A0ACC2QDD8_9NEOP</name>
<organism evidence="1 2">
    <name type="scientific">Mythimna loreyi</name>
    <dbReference type="NCBI Taxonomy" id="667449"/>
    <lineage>
        <taxon>Eukaryota</taxon>
        <taxon>Metazoa</taxon>
        <taxon>Ecdysozoa</taxon>
        <taxon>Arthropoda</taxon>
        <taxon>Hexapoda</taxon>
        <taxon>Insecta</taxon>
        <taxon>Pterygota</taxon>
        <taxon>Neoptera</taxon>
        <taxon>Endopterygota</taxon>
        <taxon>Lepidoptera</taxon>
        <taxon>Glossata</taxon>
        <taxon>Ditrysia</taxon>
        <taxon>Noctuoidea</taxon>
        <taxon>Noctuidae</taxon>
        <taxon>Noctuinae</taxon>
        <taxon>Hadenini</taxon>
        <taxon>Mythimna</taxon>
    </lineage>
</organism>
<gene>
    <name evidence="1" type="ORF">PYW08_008459</name>
</gene>
<accession>A0ACC2QDD8</accession>